<gene>
    <name evidence="1" type="ORF">DW018_00650</name>
</gene>
<evidence type="ECO:0000313" key="2">
    <source>
        <dbReference type="Proteomes" id="UP000283314"/>
    </source>
</evidence>
<proteinExistence type="predicted"/>
<evidence type="ECO:0000313" key="1">
    <source>
        <dbReference type="EMBL" id="RHL47970.1"/>
    </source>
</evidence>
<name>A0A415LHD4_9FIRM</name>
<dbReference type="Proteomes" id="UP000283314">
    <property type="component" value="Unassembled WGS sequence"/>
</dbReference>
<dbReference type="AlphaFoldDB" id="A0A415LHD4"/>
<reference evidence="1 2" key="1">
    <citation type="submission" date="2018-08" db="EMBL/GenBank/DDBJ databases">
        <title>A genome reference for cultivated species of the human gut microbiota.</title>
        <authorList>
            <person name="Zou Y."/>
            <person name="Xue W."/>
            <person name="Luo G."/>
        </authorList>
    </citation>
    <scope>NUCLEOTIDE SEQUENCE [LARGE SCALE GENOMIC DNA]</scope>
    <source>
        <strain evidence="1 2">AF37-4</strain>
    </source>
</reference>
<comment type="caution">
    <text evidence="1">The sequence shown here is derived from an EMBL/GenBank/DDBJ whole genome shotgun (WGS) entry which is preliminary data.</text>
</comment>
<sequence>MQISHRMEISDNIVELFHNKRYEKYVLEIMNISTTIFPEKYEYVTNQSNGECDFIEVNTGIKYDAKIPFYPNQIEMLTSGKKHQPQIIEWIQMMHDEAAEFDEVIKSSQRTLDVSGLKLYELMKEQIVKDKLDENIVFFLPYPIILSVNGSMFMQFAANYLNSIYTQLEKEIDLKGRSIFVIFPSSRKNEFAIKNMKSYYTEYIQYDKMNEYFSYEMYI</sequence>
<protein>
    <submittedName>
        <fullName evidence="1">Uncharacterized protein</fullName>
    </submittedName>
</protein>
<dbReference type="EMBL" id="QROT01000001">
    <property type="protein sequence ID" value="RHL47970.1"/>
    <property type="molecule type" value="Genomic_DNA"/>
</dbReference>
<accession>A0A415LHD4</accession>
<organism evidence="1 2">
    <name type="scientific">Eubacterium ventriosum</name>
    <dbReference type="NCBI Taxonomy" id="39496"/>
    <lineage>
        <taxon>Bacteria</taxon>
        <taxon>Bacillati</taxon>
        <taxon>Bacillota</taxon>
        <taxon>Clostridia</taxon>
        <taxon>Eubacteriales</taxon>
        <taxon>Eubacteriaceae</taxon>
        <taxon>Eubacterium</taxon>
    </lineage>
</organism>